<reference evidence="6 10" key="2">
    <citation type="submission" date="2018-08" db="EMBL/GenBank/DDBJ databases">
        <authorList>
            <consortium name="NARMS: The National Antimicrobial Resistance Monitoring System"/>
        </authorList>
    </citation>
    <scope>NUCLEOTIDE SEQUENCE [LARGE SCALE GENOMIC DNA]</scope>
    <source>
        <strain evidence="6 10">CVM N17C171</strain>
        <strain evidence="4 8">FSIS11807978</strain>
        <strain evidence="5 9">FSIS1711007</strain>
    </source>
</reference>
<dbReference type="EMBL" id="AACGFG010000008">
    <property type="protein sequence ID" value="EAK4358561.1"/>
    <property type="molecule type" value="Genomic_DNA"/>
</dbReference>
<feature type="chain" id="PRO_5042684533" evidence="1">
    <location>
        <begin position="18"/>
        <end position="267"/>
    </location>
</feature>
<evidence type="ECO:0000259" key="2">
    <source>
        <dbReference type="Pfam" id="PF11924"/>
    </source>
</evidence>
<comment type="caution">
    <text evidence="6">The sequence shown here is derived from an EMBL/GenBank/DDBJ whole genome shotgun (WGS) entry which is preliminary data.</text>
</comment>
<keyword evidence="1" id="KW-0732">Signal</keyword>
<evidence type="ECO:0000313" key="10">
    <source>
        <dbReference type="Proteomes" id="UP000411403"/>
    </source>
</evidence>
<evidence type="ECO:0000313" key="6">
    <source>
        <dbReference type="EMBL" id="EAL9203614.1"/>
    </source>
</evidence>
<dbReference type="EMBL" id="AACDUL010000001">
    <property type="protein sequence ID" value="EAK1508851.1"/>
    <property type="molecule type" value="Genomic_DNA"/>
</dbReference>
<dbReference type="EMBL" id="AACGUZ010000006">
    <property type="protein sequence ID" value="EAK5103529.1"/>
    <property type="molecule type" value="Genomic_DNA"/>
</dbReference>
<dbReference type="Proteomes" id="UP000365807">
    <property type="component" value="Unassembled WGS sequence"/>
</dbReference>
<gene>
    <name evidence="5" type="ORF">B9Q54_04525</name>
    <name evidence="4" type="ORF">C6T04_06530</name>
    <name evidence="3" type="ORF">CJD00_00930</name>
    <name evidence="6" type="ORF">DYU70_00290</name>
</gene>
<dbReference type="Gene3D" id="2.40.160.160">
    <property type="entry name" value="Inverse autotransporter, beta-domain"/>
    <property type="match status" value="1"/>
</dbReference>
<evidence type="ECO:0000313" key="3">
    <source>
        <dbReference type="EMBL" id="EAK1508851.1"/>
    </source>
</evidence>
<dbReference type="InterPro" id="IPR024519">
    <property type="entry name" value="IAT_beta"/>
</dbReference>
<proteinExistence type="predicted"/>
<evidence type="ECO:0000313" key="9">
    <source>
        <dbReference type="Proteomes" id="UP000409545"/>
    </source>
</evidence>
<dbReference type="RefSeq" id="WP_002777344.1">
    <property type="nucleotide sequence ID" value="NZ_AANHVQ020000008.1"/>
</dbReference>
<dbReference type="AlphaFoldDB" id="A0A1B3X916"/>
<evidence type="ECO:0000313" key="7">
    <source>
        <dbReference type="Proteomes" id="UP000361993"/>
    </source>
</evidence>
<evidence type="ECO:0000313" key="8">
    <source>
        <dbReference type="Proteomes" id="UP000365807"/>
    </source>
</evidence>
<dbReference type="EMBL" id="AACSIE010000001">
    <property type="protein sequence ID" value="EAL9203614.1"/>
    <property type="molecule type" value="Genomic_DNA"/>
</dbReference>
<reference evidence="3 7" key="1">
    <citation type="submission" date="2018-05" db="EMBL/GenBank/DDBJ databases">
        <authorList>
            <consortium name="GenomeTrakr network: Whole genome sequencing for foodborne pathogen traceback"/>
        </authorList>
    </citation>
    <scope>NUCLEOTIDE SEQUENCE [LARGE SCALE GENOMIC DNA]</scope>
    <source>
        <strain evidence="3 7">NC_C6016</strain>
    </source>
</reference>
<evidence type="ECO:0000313" key="4">
    <source>
        <dbReference type="EMBL" id="EAK4358561.1"/>
    </source>
</evidence>
<dbReference type="Proteomes" id="UP000409545">
    <property type="component" value="Unassembled WGS sequence"/>
</dbReference>
<dbReference type="InterPro" id="IPR038177">
    <property type="entry name" value="IAT_beta_sf"/>
</dbReference>
<name>A0A1B3X916_CAMCO</name>
<protein>
    <submittedName>
        <fullName evidence="6">Inverse autotransporter beta-barrel domain-containing protein</fullName>
    </submittedName>
</protein>
<evidence type="ECO:0000256" key="1">
    <source>
        <dbReference type="SAM" id="SignalP"/>
    </source>
</evidence>
<sequence>MKSILYMLILFFSLLNADELDNALKNNQNKWQKFNYQATQKAPTIKEENIDFKSALNGILSNVLENKNGIDKTDGNLDFQNENVQIKNLNSLYEGENNSLLFQKEFYATQDSYNYSGGLINRYEKDDFLLGINGFIDGQKEQKESKSFGAELGYYQFVKAYSNYYVPNEADENLQFGVSFTIPSYSAFIFDISKDSEKINYQVSYSPYSVLSLKILRRDFSANEAIDDTVLQVGFSFNFNESFVKQLRKKDNALQEVNRYDFLQRVR</sequence>
<dbReference type="Pfam" id="PF11924">
    <property type="entry name" value="IAT_beta"/>
    <property type="match status" value="1"/>
</dbReference>
<dbReference type="KEGG" id="ccof:VC76_05865"/>
<feature type="signal peptide" evidence="1">
    <location>
        <begin position="1"/>
        <end position="17"/>
    </location>
</feature>
<dbReference type="Proteomes" id="UP000411403">
    <property type="component" value="Unassembled WGS sequence"/>
</dbReference>
<evidence type="ECO:0000313" key="5">
    <source>
        <dbReference type="EMBL" id="EAK5103529.1"/>
    </source>
</evidence>
<accession>A0A1B3X916</accession>
<feature type="domain" description="Inverse autotransporter beta-domain" evidence="2">
    <location>
        <begin position="52"/>
        <end position="170"/>
    </location>
</feature>
<dbReference type="Proteomes" id="UP000361993">
    <property type="component" value="Unassembled WGS sequence"/>
</dbReference>
<dbReference type="OrthoDB" id="5353816at2"/>
<organism evidence="6 10">
    <name type="scientific">Campylobacter coli</name>
    <dbReference type="NCBI Taxonomy" id="195"/>
    <lineage>
        <taxon>Bacteria</taxon>
        <taxon>Pseudomonadati</taxon>
        <taxon>Campylobacterota</taxon>
        <taxon>Epsilonproteobacteria</taxon>
        <taxon>Campylobacterales</taxon>
        <taxon>Campylobacteraceae</taxon>
        <taxon>Campylobacter</taxon>
    </lineage>
</organism>